<gene>
    <name evidence="1" type="primary">ORF72305</name>
</gene>
<feature type="non-terminal residue" evidence="1">
    <location>
        <position position="1"/>
    </location>
</feature>
<protein>
    <submittedName>
        <fullName evidence="1">Uncharacterized protein</fullName>
    </submittedName>
</protein>
<dbReference type="EMBL" id="HACG01023104">
    <property type="protein sequence ID" value="CEK69969.1"/>
    <property type="molecule type" value="Transcribed_RNA"/>
</dbReference>
<reference evidence="1" key="1">
    <citation type="submission" date="2014-12" db="EMBL/GenBank/DDBJ databases">
        <title>Insight into the proteome of Arion vulgaris.</title>
        <authorList>
            <person name="Aradska J."/>
            <person name="Bulat T."/>
            <person name="Smidak R."/>
            <person name="Sarate P."/>
            <person name="Gangsoo J."/>
            <person name="Sialana F."/>
            <person name="Bilban M."/>
            <person name="Lubec G."/>
        </authorList>
    </citation>
    <scope>NUCLEOTIDE SEQUENCE</scope>
    <source>
        <tissue evidence="1">Skin</tissue>
    </source>
</reference>
<accession>A0A0B6ZMX5</accession>
<feature type="non-terminal residue" evidence="1">
    <location>
        <position position="69"/>
    </location>
</feature>
<evidence type="ECO:0000313" key="1">
    <source>
        <dbReference type="EMBL" id="CEK69969.1"/>
    </source>
</evidence>
<name>A0A0B6ZMX5_9EUPU</name>
<proteinExistence type="predicted"/>
<sequence>RGKLLLRPEVWYELKLGDEIMFADVRCIYEISKQATETVAETDSDTSESLLLHHDVTEEHSFNIRDKQT</sequence>
<dbReference type="AlphaFoldDB" id="A0A0B6ZMX5"/>
<organism evidence="1">
    <name type="scientific">Arion vulgaris</name>
    <dbReference type="NCBI Taxonomy" id="1028688"/>
    <lineage>
        <taxon>Eukaryota</taxon>
        <taxon>Metazoa</taxon>
        <taxon>Spiralia</taxon>
        <taxon>Lophotrochozoa</taxon>
        <taxon>Mollusca</taxon>
        <taxon>Gastropoda</taxon>
        <taxon>Heterobranchia</taxon>
        <taxon>Euthyneura</taxon>
        <taxon>Panpulmonata</taxon>
        <taxon>Eupulmonata</taxon>
        <taxon>Stylommatophora</taxon>
        <taxon>Helicina</taxon>
        <taxon>Arionoidea</taxon>
        <taxon>Arionidae</taxon>
        <taxon>Arion</taxon>
    </lineage>
</organism>